<organism evidence="2 3">
    <name type="scientific">Mycetohabitans rhizoxinica</name>
    <dbReference type="NCBI Taxonomy" id="412963"/>
    <lineage>
        <taxon>Bacteria</taxon>
        <taxon>Pseudomonadati</taxon>
        <taxon>Pseudomonadota</taxon>
        <taxon>Betaproteobacteria</taxon>
        <taxon>Burkholderiales</taxon>
        <taxon>Burkholderiaceae</taxon>
        <taxon>Mycetohabitans</taxon>
    </lineage>
</organism>
<evidence type="ECO:0000313" key="3">
    <source>
        <dbReference type="Proteomes" id="UP001493153"/>
    </source>
</evidence>
<feature type="transmembrane region" description="Helical" evidence="1">
    <location>
        <begin position="62"/>
        <end position="86"/>
    </location>
</feature>
<keyword evidence="1" id="KW-0472">Membrane</keyword>
<sequence length="90" mass="10015">MRISKIDVLICDDGWKGACTRVLGIVLVYLGFMYLPVVVAWASAILDIVGMSEAQLRKHESILYVIKIVVVLVIAVEVIRMLLIAVKTRC</sequence>
<reference evidence="2 3" key="1">
    <citation type="submission" date="2020-09" db="EMBL/GenBank/DDBJ databases">
        <title>Genome sequences of Mycetohabitans spp.</title>
        <authorList>
            <person name="Carter M.E."/>
            <person name="Carpenter S.C.D."/>
            <person name="Bogdanove A.J."/>
        </authorList>
    </citation>
    <scope>NUCLEOTIDE SEQUENCE [LARGE SCALE GENOMIC DNA]</scope>
    <source>
        <strain evidence="2 3">B12</strain>
    </source>
</reference>
<keyword evidence="3" id="KW-1185">Reference proteome</keyword>
<evidence type="ECO:0000313" key="2">
    <source>
        <dbReference type="EMBL" id="WXK40095.1"/>
    </source>
</evidence>
<keyword evidence="1" id="KW-1133">Transmembrane helix</keyword>
<dbReference type="Proteomes" id="UP001493153">
    <property type="component" value="Chromosome"/>
</dbReference>
<protein>
    <submittedName>
        <fullName evidence="2">Uncharacterized protein</fullName>
    </submittedName>
</protein>
<keyword evidence="1" id="KW-0812">Transmembrane</keyword>
<accession>A0ABZ2Q1S4</accession>
<dbReference type="RefSeq" id="WP_338862696.1">
    <property type="nucleotide sequence ID" value="NZ_CP062174.1"/>
</dbReference>
<proteinExistence type="predicted"/>
<evidence type="ECO:0000256" key="1">
    <source>
        <dbReference type="SAM" id="Phobius"/>
    </source>
</evidence>
<name>A0ABZ2Q1S4_9BURK</name>
<feature type="transmembrane region" description="Helical" evidence="1">
    <location>
        <begin position="21"/>
        <end position="42"/>
    </location>
</feature>
<dbReference type="EMBL" id="CP062176">
    <property type="protein sequence ID" value="WXK40095.1"/>
    <property type="molecule type" value="Genomic_DNA"/>
</dbReference>
<gene>
    <name evidence="2" type="ORF">IHE29_12810</name>
</gene>